<dbReference type="EMBL" id="JBDJPC010000001">
    <property type="protein sequence ID" value="KAL1517877.1"/>
    <property type="molecule type" value="Genomic_DNA"/>
</dbReference>
<evidence type="ECO:0000256" key="1">
    <source>
        <dbReference type="ARBA" id="ARBA00023157"/>
    </source>
</evidence>
<sequence length="408" mass="44160">MNWGEFLCSICILVAWGLVPVYGETWRQSGKNNYLGSINAQQRKGDDTTFGRMGRFLSLFTYVQFNNQACAGPSGETGTCVAPADCKRKGGISIGSCASGYGVCCTITVKCGGIIRENGSYFVSDTYPDTYNGIGSCQVTLVKVNAAVCQYRLDFDVLNIMGPETVNHVCINDQFIVSGGNPSVPAICGRNDGNHVYVGVEGGYNVSPVSLTVITTGEPFQRSWKIRVTQIPCSSTMKADEGCLQYFTGVTGQIKSFNYDLTSGRQLSNQDYTICVRSERNFCGIQYSQCTDDVNARNQSFTLSGNSNVAVPAMVGSTGNTNFCPNDYLIIPMATNVNRMVQGRSPTVDRICGGVLSADVTTNPTTVLSTVRPFILAFHTDGLEAPVDLDNKGFCLNYVQQPCINRIQ</sequence>
<keyword evidence="6" id="KW-1185">Reference proteome</keyword>
<dbReference type="PANTHER" id="PTHR33236:SF6">
    <property type="entry name" value="CUB DOMAIN-CONTAINING PROTEIN"/>
    <property type="match status" value="1"/>
</dbReference>
<dbReference type="InterPro" id="IPR035914">
    <property type="entry name" value="Sperma_CUB_dom_sf"/>
</dbReference>
<proteinExistence type="predicted"/>
<comment type="caution">
    <text evidence="2">Lacks conserved residue(s) required for the propagation of feature annotation.</text>
</comment>
<feature type="chain" id="PRO_5044775588" description="CUB domain-containing protein" evidence="3">
    <location>
        <begin position="24"/>
        <end position="408"/>
    </location>
</feature>
<keyword evidence="3" id="KW-0732">Signal</keyword>
<dbReference type="InterPro" id="IPR058698">
    <property type="entry name" value="CUB_metazoa"/>
</dbReference>
<dbReference type="AlphaFoldDB" id="A0ABD1FFN1"/>
<evidence type="ECO:0000259" key="4">
    <source>
        <dbReference type="PROSITE" id="PS01180"/>
    </source>
</evidence>
<organism evidence="5 6">
    <name type="scientific">Hypothenemus hampei</name>
    <name type="common">Coffee berry borer</name>
    <dbReference type="NCBI Taxonomy" id="57062"/>
    <lineage>
        <taxon>Eukaryota</taxon>
        <taxon>Metazoa</taxon>
        <taxon>Ecdysozoa</taxon>
        <taxon>Arthropoda</taxon>
        <taxon>Hexapoda</taxon>
        <taxon>Insecta</taxon>
        <taxon>Pterygota</taxon>
        <taxon>Neoptera</taxon>
        <taxon>Endopterygota</taxon>
        <taxon>Coleoptera</taxon>
        <taxon>Polyphaga</taxon>
        <taxon>Cucujiformia</taxon>
        <taxon>Curculionidae</taxon>
        <taxon>Scolytinae</taxon>
        <taxon>Hypothenemus</taxon>
    </lineage>
</organism>
<evidence type="ECO:0000313" key="5">
    <source>
        <dbReference type="EMBL" id="KAL1517877.1"/>
    </source>
</evidence>
<dbReference type="PANTHER" id="PTHR33236">
    <property type="entry name" value="INTRAFLAGELLAR TRANSPORT PROTEIN 122 FAMILY PROTEIN-RELATED"/>
    <property type="match status" value="1"/>
</dbReference>
<feature type="signal peptide" evidence="3">
    <location>
        <begin position="1"/>
        <end position="23"/>
    </location>
</feature>
<dbReference type="SUPFAM" id="SSF49854">
    <property type="entry name" value="Spermadhesin, CUB domain"/>
    <property type="match status" value="1"/>
</dbReference>
<feature type="domain" description="CUB" evidence="4">
    <location>
        <begin position="233"/>
        <end position="401"/>
    </location>
</feature>
<feature type="domain" description="CUB" evidence="4">
    <location>
        <begin position="111"/>
        <end position="231"/>
    </location>
</feature>
<dbReference type="Pfam" id="PF26080">
    <property type="entry name" value="CUB_animal"/>
    <property type="match status" value="1"/>
</dbReference>
<dbReference type="PROSITE" id="PS01180">
    <property type="entry name" value="CUB"/>
    <property type="match status" value="2"/>
</dbReference>
<evidence type="ECO:0000313" key="6">
    <source>
        <dbReference type="Proteomes" id="UP001566132"/>
    </source>
</evidence>
<dbReference type="Gene3D" id="2.60.120.290">
    <property type="entry name" value="Spermadhesin, CUB domain"/>
    <property type="match status" value="1"/>
</dbReference>
<keyword evidence="1" id="KW-1015">Disulfide bond</keyword>
<accession>A0ABD1FFN1</accession>
<dbReference type="InterPro" id="IPR000859">
    <property type="entry name" value="CUB_dom"/>
</dbReference>
<evidence type="ECO:0000256" key="2">
    <source>
        <dbReference type="PROSITE-ProRule" id="PRU00059"/>
    </source>
</evidence>
<name>A0ABD1FFN1_HYPHA</name>
<reference evidence="5 6" key="1">
    <citation type="submission" date="2024-05" db="EMBL/GenBank/DDBJ databases">
        <title>Genetic variation in Jamaican populations of the coffee berry borer (Hypothenemus hampei).</title>
        <authorList>
            <person name="Errbii M."/>
            <person name="Myrie A."/>
        </authorList>
    </citation>
    <scope>NUCLEOTIDE SEQUENCE [LARGE SCALE GENOMIC DNA]</scope>
    <source>
        <strain evidence="5">JA-Hopewell-2020-01-JO</strain>
        <tissue evidence="5">Whole body</tissue>
    </source>
</reference>
<gene>
    <name evidence="5" type="ORF">ABEB36_001583</name>
</gene>
<comment type="caution">
    <text evidence="5">The sequence shown here is derived from an EMBL/GenBank/DDBJ whole genome shotgun (WGS) entry which is preliminary data.</text>
</comment>
<evidence type="ECO:0000256" key="3">
    <source>
        <dbReference type="SAM" id="SignalP"/>
    </source>
</evidence>
<dbReference type="Proteomes" id="UP001566132">
    <property type="component" value="Unassembled WGS sequence"/>
</dbReference>
<protein>
    <recommendedName>
        <fullName evidence="4">CUB domain-containing protein</fullName>
    </recommendedName>
</protein>